<accession>A0ABY8S2G4</accession>
<reference evidence="1 2" key="1">
    <citation type="submission" date="2023-05" db="EMBL/GenBank/DDBJ databases">
        <title>The complete genome of Acinetobacter sp. nov KCTC 92772.</title>
        <authorList>
            <person name="Zhou G."/>
        </authorList>
    </citation>
    <scope>NUCLEOTIDE SEQUENCE [LARGE SCALE GENOMIC DNA]</scope>
    <source>
        <strain evidence="1 2">KCTC 92772</strain>
    </source>
</reference>
<dbReference type="RefSeq" id="WP_283266796.1">
    <property type="nucleotide sequence ID" value="NZ_CP125669.1"/>
</dbReference>
<gene>
    <name evidence="1" type="ORF">QLH32_14615</name>
</gene>
<dbReference type="Proteomes" id="UP001229836">
    <property type="component" value="Chromosome"/>
</dbReference>
<evidence type="ECO:0000313" key="2">
    <source>
        <dbReference type="Proteomes" id="UP001229836"/>
    </source>
</evidence>
<keyword evidence="1" id="KW-0808">Transferase</keyword>
<dbReference type="EMBL" id="CP125669">
    <property type="protein sequence ID" value="WHP05238.1"/>
    <property type="molecule type" value="Genomic_DNA"/>
</dbReference>
<proteinExistence type="predicted"/>
<organism evidence="1 2">
    <name type="scientific">Acinetobacter corruptisaponis</name>
    <dbReference type="NCBI Taxonomy" id="3045147"/>
    <lineage>
        <taxon>Bacteria</taxon>
        <taxon>Pseudomonadati</taxon>
        <taxon>Pseudomonadota</taxon>
        <taxon>Gammaproteobacteria</taxon>
        <taxon>Moraxellales</taxon>
        <taxon>Moraxellaceae</taxon>
        <taxon>Acinetobacter</taxon>
    </lineage>
</organism>
<evidence type="ECO:0000313" key="1">
    <source>
        <dbReference type="EMBL" id="WHP05238.1"/>
    </source>
</evidence>
<dbReference type="Pfam" id="PF08843">
    <property type="entry name" value="AbiEii"/>
    <property type="match status" value="1"/>
</dbReference>
<dbReference type="InterPro" id="IPR014942">
    <property type="entry name" value="AbiEii"/>
</dbReference>
<name>A0ABY8S2G4_9GAMM</name>
<dbReference type="GO" id="GO:0016740">
    <property type="term" value="F:transferase activity"/>
    <property type="evidence" value="ECO:0007669"/>
    <property type="project" value="UniProtKB-KW"/>
</dbReference>
<protein>
    <submittedName>
        <fullName evidence="1">Nucleotidyl transferase AbiEii/AbiGii toxin family protein</fullName>
    </submittedName>
</protein>
<sequence>MNQRHLSHQLILKTLDNFNTEYLKQHNILFGGGTRIALELNEFRESIDIDFLCPDKESFRAVRQQVEENSLGRLLDNDFSFIKLRTDRDAVRSLIHVDGIVIKLEFVLFSDYQLQVDQNFPFVVPAIDHSSCFLTKLLANADRYNNAPYKDIFDILAMTDHWGSVPHEVWKHADQHYGLKTVVYGLDRSCHDILENKSKYIEIAENQLKINLDYANKLLSDTVLNLLEQVDLKKELMISQDRNLSYKPRL</sequence>
<keyword evidence="2" id="KW-1185">Reference proteome</keyword>